<proteinExistence type="predicted"/>
<dbReference type="GeneID" id="66565920"/>
<dbReference type="SUPFAM" id="SSF56784">
    <property type="entry name" value="HAD-like"/>
    <property type="match status" value="1"/>
</dbReference>
<dbReference type="Gene3D" id="3.40.50.1000">
    <property type="entry name" value="HAD superfamily/HAD-like"/>
    <property type="match status" value="1"/>
</dbReference>
<dbReference type="Gene3D" id="1.20.1440.100">
    <property type="entry name" value="SG protein - dephosphorylation function"/>
    <property type="match status" value="1"/>
</dbReference>
<dbReference type="InterPro" id="IPR006435">
    <property type="entry name" value="HAD-SF_hydro_IF_YfhB"/>
</dbReference>
<accession>A0A2K8QPJ4</accession>
<evidence type="ECO:0000313" key="1">
    <source>
        <dbReference type="EMBL" id="ATZ95443.1"/>
    </source>
</evidence>
<name>A0A2K8QPJ4_9GAMM</name>
<evidence type="ECO:0000313" key="2">
    <source>
        <dbReference type="Proteomes" id="UP000231901"/>
    </source>
</evidence>
<protein>
    <submittedName>
        <fullName evidence="1">Acid phosphatase AphA</fullName>
    </submittedName>
</protein>
<dbReference type="InterPro" id="IPR023214">
    <property type="entry name" value="HAD_sf"/>
</dbReference>
<dbReference type="InterPro" id="IPR036412">
    <property type="entry name" value="HAD-like_sf"/>
</dbReference>
<dbReference type="NCBIfam" id="TIGR01545">
    <property type="entry name" value="YfhB_g-proteo"/>
    <property type="match status" value="1"/>
</dbReference>
<sequence length="214" mass="24682">MLNSSPTAMRVVFFDLDGTLHRQDLFGSFLWFLIRHLPLNLLLVVPLLPLLAAGLTINGRAARWPVSLLLWAITAGRREARLRQLEQAFVVWFRRRVTAFPLVHQRLEGYLADSRSQVWLVTGSPQRLVEQVYRDASFLPQVQLIGSQMTRRWGGWVLSLRCLGHEKVVQMERRLGAPLELYSGYSDSQQDNPLLFFCAHRWRVTPAGHLQQLE</sequence>
<dbReference type="RefSeq" id="WP_038919880.1">
    <property type="nucleotide sequence ID" value="NZ_BMJF01000006.1"/>
</dbReference>
<dbReference type="AlphaFoldDB" id="A0A2K8QPJ4"/>
<gene>
    <name evidence="1" type="ORF">CVE23_16505</name>
</gene>
<reference evidence="2" key="1">
    <citation type="journal article" date="2018" name="Genome Announc.">
        <title>Complete genome sequence of a Dickeya fangzhongdai type strain causing bleeding canker of pear tree trunks.</title>
        <authorList>
            <person name="Zhao Y."/>
            <person name="Tian Y."/>
            <person name="Li X."/>
            <person name="Hu B."/>
        </authorList>
    </citation>
    <scope>NUCLEOTIDE SEQUENCE [LARGE SCALE GENOMIC DNA]</scope>
    <source>
        <strain evidence="2">DSM 101947</strain>
    </source>
</reference>
<organism evidence="1 2">
    <name type="scientific">Dickeya fangzhongdai</name>
    <dbReference type="NCBI Taxonomy" id="1778540"/>
    <lineage>
        <taxon>Bacteria</taxon>
        <taxon>Pseudomonadati</taxon>
        <taxon>Pseudomonadota</taxon>
        <taxon>Gammaproteobacteria</taxon>
        <taxon>Enterobacterales</taxon>
        <taxon>Pectobacteriaceae</taxon>
        <taxon>Dickeya</taxon>
    </lineage>
</organism>
<dbReference type="KEGG" id="dfn:CVE23_16505"/>
<keyword evidence="2" id="KW-1185">Reference proteome</keyword>
<dbReference type="Proteomes" id="UP000231901">
    <property type="component" value="Chromosome"/>
</dbReference>
<dbReference type="Pfam" id="PF12710">
    <property type="entry name" value="HAD"/>
    <property type="match status" value="1"/>
</dbReference>
<dbReference type="EMBL" id="CP025003">
    <property type="protein sequence ID" value="ATZ95443.1"/>
    <property type="molecule type" value="Genomic_DNA"/>
</dbReference>